<keyword evidence="10 13" id="KW-0472">Membrane</keyword>
<dbReference type="PROSITE" id="PS50109">
    <property type="entry name" value="HIS_KIN"/>
    <property type="match status" value="1"/>
</dbReference>
<dbReference type="InterPro" id="IPR035965">
    <property type="entry name" value="PAS-like_dom_sf"/>
</dbReference>
<keyword evidence="12" id="KW-0175">Coiled coil</keyword>
<dbReference type="InterPro" id="IPR038377">
    <property type="entry name" value="Na/Glc_symporter_sf"/>
</dbReference>
<feature type="transmembrane region" description="Helical" evidence="13">
    <location>
        <begin position="203"/>
        <end position="224"/>
    </location>
</feature>
<feature type="transmembrane region" description="Helical" evidence="13">
    <location>
        <begin position="418"/>
        <end position="439"/>
    </location>
</feature>
<dbReference type="PANTHER" id="PTHR43047">
    <property type="entry name" value="TWO-COMPONENT HISTIDINE PROTEIN KINASE"/>
    <property type="match status" value="1"/>
</dbReference>
<dbReference type="Gene3D" id="1.10.287.130">
    <property type="match status" value="1"/>
</dbReference>
<evidence type="ECO:0000256" key="12">
    <source>
        <dbReference type="SAM" id="Coils"/>
    </source>
</evidence>
<accession>A0A397Q4N3</accession>
<protein>
    <recommendedName>
        <fullName evidence="4">histidine kinase</fullName>
        <ecNumber evidence="4">2.7.13.3</ecNumber>
    </recommendedName>
</protein>
<comment type="subcellular location">
    <subcellularLocation>
        <location evidence="2">Membrane</location>
        <topology evidence="2">Multi-pass membrane protein</topology>
    </subcellularLocation>
</comment>
<dbReference type="Pfam" id="PF00072">
    <property type="entry name" value="Response_reg"/>
    <property type="match status" value="1"/>
</dbReference>
<evidence type="ECO:0000256" key="11">
    <source>
        <dbReference type="PROSITE-ProRule" id="PRU00169"/>
    </source>
</evidence>
<evidence type="ECO:0000256" key="5">
    <source>
        <dbReference type="ARBA" id="ARBA00022553"/>
    </source>
</evidence>
<dbReference type="RefSeq" id="WP_119060752.1">
    <property type="nucleotide sequence ID" value="NZ_QXDF01000001.1"/>
</dbReference>
<dbReference type="GO" id="GO:0022857">
    <property type="term" value="F:transmembrane transporter activity"/>
    <property type="evidence" value="ECO:0007669"/>
    <property type="project" value="InterPro"/>
</dbReference>
<feature type="coiled-coil region" evidence="12">
    <location>
        <begin position="768"/>
        <end position="809"/>
    </location>
</feature>
<dbReference type="AlphaFoldDB" id="A0A397Q4N3"/>
<dbReference type="OrthoDB" id="9764438at2"/>
<dbReference type="NCBIfam" id="NF041832">
    <property type="entry name" value="near_NosP_CTERM"/>
    <property type="match status" value="1"/>
</dbReference>
<name>A0A397Q4N3_9HYPH</name>
<feature type="transmembrane region" description="Helical" evidence="13">
    <location>
        <begin position="285"/>
        <end position="312"/>
    </location>
</feature>
<keyword evidence="6" id="KW-0808">Transferase</keyword>
<comment type="similarity">
    <text evidence="3">Belongs to the sodium:solute symporter (SSF) (TC 2.A.21) family.</text>
</comment>
<keyword evidence="5 11" id="KW-0597">Phosphoprotein</keyword>
<dbReference type="CDD" id="cd10322">
    <property type="entry name" value="SLC5sbd"/>
    <property type="match status" value="1"/>
</dbReference>
<dbReference type="EC" id="2.7.13.3" evidence="4"/>
<comment type="catalytic activity">
    <reaction evidence="1">
        <text>ATP + protein L-histidine = ADP + protein N-phospho-L-histidine.</text>
        <dbReference type="EC" id="2.7.13.3"/>
    </reaction>
</comment>
<evidence type="ECO:0000259" key="14">
    <source>
        <dbReference type="PROSITE" id="PS50109"/>
    </source>
</evidence>
<dbReference type="PRINTS" id="PR00344">
    <property type="entry name" value="BCTRLSENSOR"/>
</dbReference>
<dbReference type="Pfam" id="PF00512">
    <property type="entry name" value="HisKA"/>
    <property type="match status" value="1"/>
</dbReference>
<dbReference type="InterPro" id="IPR000014">
    <property type="entry name" value="PAS"/>
</dbReference>
<gene>
    <name evidence="17" type="ORF">BXY53_0989</name>
</gene>
<evidence type="ECO:0000256" key="10">
    <source>
        <dbReference type="ARBA" id="ARBA00023136"/>
    </source>
</evidence>
<keyword evidence="9 13" id="KW-1133">Transmembrane helix</keyword>
<evidence type="ECO:0000256" key="1">
    <source>
        <dbReference type="ARBA" id="ARBA00000085"/>
    </source>
</evidence>
<evidence type="ECO:0000256" key="8">
    <source>
        <dbReference type="ARBA" id="ARBA00022777"/>
    </source>
</evidence>
<dbReference type="GO" id="GO:0000155">
    <property type="term" value="F:phosphorelay sensor kinase activity"/>
    <property type="evidence" value="ECO:0007669"/>
    <property type="project" value="InterPro"/>
</dbReference>
<evidence type="ECO:0000256" key="13">
    <source>
        <dbReference type="SAM" id="Phobius"/>
    </source>
</evidence>
<dbReference type="Gene3D" id="3.30.450.20">
    <property type="entry name" value="PAS domain"/>
    <property type="match status" value="1"/>
</dbReference>
<feature type="domain" description="Response regulatory" evidence="15">
    <location>
        <begin position="1051"/>
        <end position="1167"/>
    </location>
</feature>
<dbReference type="SUPFAM" id="SSF55874">
    <property type="entry name" value="ATPase domain of HSP90 chaperone/DNA topoisomerase II/histidine kinase"/>
    <property type="match status" value="1"/>
</dbReference>
<dbReference type="SUPFAM" id="SSF55785">
    <property type="entry name" value="PYP-like sensor domain (PAS domain)"/>
    <property type="match status" value="1"/>
</dbReference>
<feature type="transmembrane region" description="Helical" evidence="13">
    <location>
        <begin position="165"/>
        <end position="182"/>
    </location>
</feature>
<dbReference type="InterPro" id="IPR005467">
    <property type="entry name" value="His_kinase_dom"/>
</dbReference>
<feature type="transmembrane region" description="Helical" evidence="13">
    <location>
        <begin position="244"/>
        <end position="264"/>
    </location>
</feature>
<evidence type="ECO:0000256" key="6">
    <source>
        <dbReference type="ARBA" id="ARBA00022679"/>
    </source>
</evidence>
<dbReference type="Pfam" id="PF02518">
    <property type="entry name" value="HATPase_c"/>
    <property type="match status" value="1"/>
</dbReference>
<dbReference type="PROSITE" id="PS50110">
    <property type="entry name" value="RESPONSE_REGULATORY"/>
    <property type="match status" value="1"/>
</dbReference>
<evidence type="ECO:0000259" key="15">
    <source>
        <dbReference type="PROSITE" id="PS50110"/>
    </source>
</evidence>
<dbReference type="InterPro" id="IPR036890">
    <property type="entry name" value="HATPase_C_sf"/>
</dbReference>
<dbReference type="Gene3D" id="1.20.1730.10">
    <property type="entry name" value="Sodium/glucose cotransporter"/>
    <property type="match status" value="1"/>
</dbReference>
<dbReference type="Pfam" id="PF12860">
    <property type="entry name" value="PAS_7"/>
    <property type="match status" value="1"/>
</dbReference>
<dbReference type="FunFam" id="1.10.287.130:FF:000063">
    <property type="entry name" value="Hybrid sensor histidine kinase/response regulator"/>
    <property type="match status" value="1"/>
</dbReference>
<feature type="transmembrane region" description="Helical" evidence="13">
    <location>
        <begin position="386"/>
        <end position="406"/>
    </location>
</feature>
<keyword evidence="7 13" id="KW-0812">Transmembrane</keyword>
<feature type="transmembrane region" description="Helical" evidence="13">
    <location>
        <begin position="332"/>
        <end position="365"/>
    </location>
</feature>
<dbReference type="EMBL" id="QXDF01000001">
    <property type="protein sequence ID" value="RIA55903.1"/>
    <property type="molecule type" value="Genomic_DNA"/>
</dbReference>
<feature type="transmembrane region" description="Helical" evidence="13">
    <location>
        <begin position="41"/>
        <end position="61"/>
    </location>
</feature>
<keyword evidence="8" id="KW-0418">Kinase</keyword>
<dbReference type="CDD" id="cd00156">
    <property type="entry name" value="REC"/>
    <property type="match status" value="1"/>
</dbReference>
<evidence type="ECO:0000313" key="18">
    <source>
        <dbReference type="Proteomes" id="UP000266273"/>
    </source>
</evidence>
<feature type="transmembrane region" description="Helical" evidence="13">
    <location>
        <begin position="446"/>
        <end position="468"/>
    </location>
</feature>
<dbReference type="FunFam" id="3.30.565.10:FF:000049">
    <property type="entry name" value="Two-component sensor histidine kinase"/>
    <property type="match status" value="1"/>
</dbReference>
<organism evidence="17 18">
    <name type="scientific">Dichotomicrobium thermohalophilum</name>
    <dbReference type="NCBI Taxonomy" id="933063"/>
    <lineage>
        <taxon>Bacteria</taxon>
        <taxon>Pseudomonadati</taxon>
        <taxon>Pseudomonadota</taxon>
        <taxon>Alphaproteobacteria</taxon>
        <taxon>Hyphomicrobiales</taxon>
        <taxon>Hyphomicrobiaceae</taxon>
        <taxon>Dichotomicrobium</taxon>
    </lineage>
</organism>
<evidence type="ECO:0000256" key="2">
    <source>
        <dbReference type="ARBA" id="ARBA00004141"/>
    </source>
</evidence>
<dbReference type="Proteomes" id="UP000266273">
    <property type="component" value="Unassembled WGS sequence"/>
</dbReference>
<dbReference type="InterPro" id="IPR004358">
    <property type="entry name" value="Sig_transdc_His_kin-like_C"/>
</dbReference>
<dbReference type="Gene3D" id="3.40.50.2300">
    <property type="match status" value="1"/>
</dbReference>
<dbReference type="SMART" id="SM00388">
    <property type="entry name" value="HisKA"/>
    <property type="match status" value="1"/>
</dbReference>
<dbReference type="Gene3D" id="3.30.565.10">
    <property type="entry name" value="Histidine kinase-like ATPase, C-terminal domain"/>
    <property type="match status" value="1"/>
</dbReference>
<sequence length="1174" mass="127688">MLDGWIIVAAAILYLGILFAVAYYGDHLAAKRPSRRDRPTIYALSLAVYCTSWTFFGSIGLSARTGLDFLPVYVGPILVLALGAPLISRIIRIAKSQNITSVADFLAARYGKSAPLAAVVTVLIVMGTLPYLSLQLEAVSVSVKTMLGPANPLNAGSGPPDHVDIAFIIAVLMAVFAILFGTRHIDATEHQEGLMLAIAMESVVKLVAFIVVGAYITFAMMGGLGPLLDRAAADPQVSELFSRGFNGGTWMTITLLSATCIILLPRQFHVMVVENNTPNEVHRAIWLFPLYLVLINLFVVPVAIAGLVTFGQGGANADMYLLSLPLSEGAHTIGMIAFVGGLSAATAMVIVASVALSIMICNDLIVPLILQRRKVTVFDRRDMGRVLLHVRRGAIFAILLLTYVFYRMIGGSSGLADIGLLSFAAIAQLGPAFFGGLMWRGATARGALAGIFAGFLVWSYTLLLPFLAKAGVIGPELIETGPFGISLLRPQMLFNMSFEPLTHGVFWSLIFNIMAYISVSLLRPPEPIERLQATRFIDERPSAPAHGLRPWREKVKVADLHATVARYLGDERTTRCFEDYARRRGAPLSEETVADIHWVRYSEKLLASAIGAASSRLVFSLALRRHDVGSTSALKLLDDASEAIQYNRDLLQQALDQVRQGIAVFDKDMRLICWNRQFREVLGLPPEVGQVGVPLDQIVRVMAQSGDLGPGETESIVADRLRRFVVTMETFQERLHSDQRVIEVRTNAMPQGGIVTSMTDITDRVAAAEALERSKAELEHRVKERTAELTKLNEALKEAKARADEANLDKTRFLAAASHDILQPLNAARLYATSLVERDMQGDSGRLAGNIDAALTAVEDILNTLLDISRLDTGALRPEFGAVSVNDLLKQLQLEFAPMAEERGLQLVIMPSSVWVTSDARLLRRILQNLLSNAIKYTEHGRVLVGCRRDGETVRLEVHDTGAGIPMAQQSLVFKEFLRLDQHASTVRGLGLGLSIVERMGRVLSHPIKLKSQPGHGSVFSVTVPVAEPEAIRARPAAEAPRQIGDMQGVRVLCIDNEAAILEGMEVLLKSWGCEVITALDENEAAVVLHAQGVTPHIIIADYHLNEGSGCEAIASLSRSLNRETAGVIVTADRSPEVQDEVRAAGYRLLRKPVKPAALRTVIAQVRVPGLAAE</sequence>
<dbReference type="InterPro" id="IPR003594">
    <property type="entry name" value="HATPase_dom"/>
</dbReference>
<dbReference type="InterPro" id="IPR036097">
    <property type="entry name" value="HisK_dim/P_sf"/>
</dbReference>
<evidence type="ECO:0000256" key="3">
    <source>
        <dbReference type="ARBA" id="ARBA00006434"/>
    </source>
</evidence>
<evidence type="ECO:0000256" key="4">
    <source>
        <dbReference type="ARBA" id="ARBA00012438"/>
    </source>
</evidence>
<feature type="transmembrane region" description="Helical" evidence="13">
    <location>
        <begin position="113"/>
        <end position="132"/>
    </location>
</feature>
<dbReference type="PROSITE" id="PS50283">
    <property type="entry name" value="NA_SOLUT_SYMP_3"/>
    <property type="match status" value="1"/>
</dbReference>
<dbReference type="CDD" id="cd00082">
    <property type="entry name" value="HisKA"/>
    <property type="match status" value="1"/>
</dbReference>
<feature type="domain" description="Histidine kinase" evidence="14">
    <location>
        <begin position="816"/>
        <end position="1028"/>
    </location>
</feature>
<dbReference type="SMART" id="SM00387">
    <property type="entry name" value="HATPase_c"/>
    <property type="match status" value="1"/>
</dbReference>
<evidence type="ECO:0000256" key="9">
    <source>
        <dbReference type="ARBA" id="ARBA00022989"/>
    </source>
</evidence>
<comment type="caution">
    <text evidence="17">The sequence shown here is derived from an EMBL/GenBank/DDBJ whole genome shotgun (WGS) entry which is preliminary data.</text>
</comment>
<dbReference type="InterPro" id="IPR003661">
    <property type="entry name" value="HisK_dim/P_dom"/>
</dbReference>
<evidence type="ECO:0000313" key="17">
    <source>
        <dbReference type="EMBL" id="RIA55903.1"/>
    </source>
</evidence>
<evidence type="ECO:0000256" key="7">
    <source>
        <dbReference type="ARBA" id="ARBA00022692"/>
    </source>
</evidence>
<dbReference type="SMART" id="SM00448">
    <property type="entry name" value="REC"/>
    <property type="match status" value="1"/>
</dbReference>
<keyword evidence="18" id="KW-1185">Reference proteome</keyword>
<evidence type="ECO:0000259" key="16">
    <source>
        <dbReference type="PROSITE" id="PS50112"/>
    </source>
</evidence>
<dbReference type="PROSITE" id="PS50112">
    <property type="entry name" value="PAS"/>
    <property type="match status" value="1"/>
</dbReference>
<dbReference type="GO" id="GO:0005886">
    <property type="term" value="C:plasma membrane"/>
    <property type="evidence" value="ECO:0007669"/>
    <property type="project" value="TreeGrafter"/>
</dbReference>
<feature type="domain" description="PAS" evidence="16">
    <location>
        <begin position="647"/>
        <end position="687"/>
    </location>
</feature>
<dbReference type="SUPFAM" id="SSF52172">
    <property type="entry name" value="CheY-like"/>
    <property type="match status" value="1"/>
</dbReference>
<proteinExistence type="inferred from homology"/>
<dbReference type="InterPro" id="IPR011006">
    <property type="entry name" value="CheY-like_superfamily"/>
</dbReference>
<feature type="transmembrane region" description="Helical" evidence="13">
    <location>
        <begin position="73"/>
        <end position="92"/>
    </location>
</feature>
<dbReference type="SUPFAM" id="SSF47384">
    <property type="entry name" value="Homodimeric domain of signal transducing histidine kinase"/>
    <property type="match status" value="1"/>
</dbReference>
<dbReference type="PANTHER" id="PTHR43047:SF9">
    <property type="entry name" value="HISTIDINE KINASE"/>
    <property type="match status" value="1"/>
</dbReference>
<reference evidence="17 18" key="1">
    <citation type="submission" date="2018-08" db="EMBL/GenBank/DDBJ databases">
        <title>Genomic Encyclopedia of Archaeal and Bacterial Type Strains, Phase II (KMG-II): from individual species to whole genera.</title>
        <authorList>
            <person name="Goeker M."/>
        </authorList>
    </citation>
    <scope>NUCLEOTIDE SEQUENCE [LARGE SCALE GENOMIC DNA]</scope>
    <source>
        <strain evidence="17 18">DSM 5002</strain>
    </source>
</reference>
<feature type="transmembrane region" description="Helical" evidence="13">
    <location>
        <begin position="6"/>
        <end position="25"/>
    </location>
</feature>
<dbReference type="InterPro" id="IPR001789">
    <property type="entry name" value="Sig_transdc_resp-reg_receiver"/>
</dbReference>
<dbReference type="GO" id="GO:0009927">
    <property type="term" value="F:histidine phosphotransfer kinase activity"/>
    <property type="evidence" value="ECO:0007669"/>
    <property type="project" value="TreeGrafter"/>
</dbReference>
<dbReference type="InterPro" id="IPR001734">
    <property type="entry name" value="Na/solute_symporter"/>
</dbReference>
<feature type="modified residue" description="4-aspartylphosphate" evidence="11">
    <location>
        <position position="1102"/>
    </location>
</feature>